<evidence type="ECO:0000313" key="3">
    <source>
        <dbReference type="EMBL" id="TWF75477.1"/>
    </source>
</evidence>
<reference evidence="3 4" key="1">
    <citation type="submission" date="2019-06" db="EMBL/GenBank/DDBJ databases">
        <title>Sequencing the genomes of 1000 actinobacteria strains.</title>
        <authorList>
            <person name="Klenk H.-P."/>
        </authorList>
    </citation>
    <scope>NUCLEOTIDE SEQUENCE [LARGE SCALE GENOMIC DNA]</scope>
    <source>
        <strain evidence="3 4">DSM 45671</strain>
    </source>
</reference>
<evidence type="ECO:0000313" key="4">
    <source>
        <dbReference type="Proteomes" id="UP000321261"/>
    </source>
</evidence>
<proteinExistence type="predicted"/>
<feature type="transmembrane region" description="Helical" evidence="1">
    <location>
        <begin position="67"/>
        <end position="87"/>
    </location>
</feature>
<sequence>MCAESTPAPVTPPTQTEPGLVTGLVVFAGTLMVVVGVFHALVGIAALVDDKIYVTTPNYIYSADIAMWGWLHLLLGILVAVVGIAVLRGRAWGRVVGIGLGALGLVANFLFIPYHPLWSVLIIALEVAIIWALATYRDARDDTS</sequence>
<evidence type="ECO:0000259" key="2">
    <source>
        <dbReference type="Pfam" id="PF23636"/>
    </source>
</evidence>
<dbReference type="InterPro" id="IPR055568">
    <property type="entry name" value="DUF7144"/>
</dbReference>
<name>A0A561SKU5_9PSEU</name>
<feature type="transmembrane region" description="Helical" evidence="1">
    <location>
        <begin position="118"/>
        <end position="136"/>
    </location>
</feature>
<dbReference type="OrthoDB" id="4482242at2"/>
<organism evidence="3 4">
    <name type="scientific">Pseudonocardia hierapolitana</name>
    <dbReference type="NCBI Taxonomy" id="1128676"/>
    <lineage>
        <taxon>Bacteria</taxon>
        <taxon>Bacillati</taxon>
        <taxon>Actinomycetota</taxon>
        <taxon>Actinomycetes</taxon>
        <taxon>Pseudonocardiales</taxon>
        <taxon>Pseudonocardiaceae</taxon>
        <taxon>Pseudonocardia</taxon>
    </lineage>
</organism>
<keyword evidence="4" id="KW-1185">Reference proteome</keyword>
<comment type="caution">
    <text evidence="3">The sequence shown here is derived from an EMBL/GenBank/DDBJ whole genome shotgun (WGS) entry which is preliminary data.</text>
</comment>
<protein>
    <recommendedName>
        <fullName evidence="2">DUF7144 domain-containing protein</fullName>
    </recommendedName>
</protein>
<dbReference type="EMBL" id="VIWU01000001">
    <property type="protein sequence ID" value="TWF75477.1"/>
    <property type="molecule type" value="Genomic_DNA"/>
</dbReference>
<evidence type="ECO:0000256" key="1">
    <source>
        <dbReference type="SAM" id="Phobius"/>
    </source>
</evidence>
<dbReference type="RefSeq" id="WP_147254672.1">
    <property type="nucleotide sequence ID" value="NZ_VIWU01000001.1"/>
</dbReference>
<feature type="transmembrane region" description="Helical" evidence="1">
    <location>
        <begin position="20"/>
        <end position="47"/>
    </location>
</feature>
<accession>A0A561SKU5</accession>
<dbReference type="Proteomes" id="UP000321261">
    <property type="component" value="Unassembled WGS sequence"/>
</dbReference>
<feature type="domain" description="DUF7144" evidence="2">
    <location>
        <begin position="25"/>
        <end position="137"/>
    </location>
</feature>
<dbReference type="AlphaFoldDB" id="A0A561SKU5"/>
<keyword evidence="1" id="KW-1133">Transmembrane helix</keyword>
<keyword evidence="1" id="KW-0812">Transmembrane</keyword>
<gene>
    <name evidence="3" type="ORF">FHX44_111361</name>
</gene>
<dbReference type="Pfam" id="PF23636">
    <property type="entry name" value="DUF7144"/>
    <property type="match status" value="1"/>
</dbReference>
<feature type="transmembrane region" description="Helical" evidence="1">
    <location>
        <begin position="94"/>
        <end position="112"/>
    </location>
</feature>
<keyword evidence="1" id="KW-0472">Membrane</keyword>